<sequence length="220" mass="24198">MMKSADIYWLAIVLCPWYKFQWFEDNNFPASHIQRVRQALQVRFENYATRFAAAASSSQSINTPNNESTTSSSSPSARPRNLWMQFPASAHRSLASNANPLATSLSIYLASPPISELDVTKVGGLLQFWENEAKSEFGSALGQMALDILTAPSSSVDAERAFSGGRMAVNYRQHRTSVGTFRAKMAVGSWYGTPLISDIAEVTDMLEGKHNAEPAPLDLD</sequence>
<dbReference type="InterPro" id="IPR008906">
    <property type="entry name" value="HATC_C_dom"/>
</dbReference>
<organism evidence="3 4">
    <name type="scientific">Thanatephorus cucumeris (strain AG1-IB / isolate 7/3/14)</name>
    <name type="common">Lettuce bottom rot fungus</name>
    <name type="synonym">Rhizoctonia solani</name>
    <dbReference type="NCBI Taxonomy" id="1108050"/>
    <lineage>
        <taxon>Eukaryota</taxon>
        <taxon>Fungi</taxon>
        <taxon>Dikarya</taxon>
        <taxon>Basidiomycota</taxon>
        <taxon>Agaricomycotina</taxon>
        <taxon>Agaricomycetes</taxon>
        <taxon>Cantharellales</taxon>
        <taxon>Ceratobasidiaceae</taxon>
        <taxon>Rhizoctonia</taxon>
        <taxon>Rhizoctonia solani AG-1</taxon>
    </lineage>
</organism>
<dbReference type="EMBL" id="CAOJ01018501">
    <property type="protein sequence ID" value="CCO38117.1"/>
    <property type="molecule type" value="Genomic_DNA"/>
</dbReference>
<evidence type="ECO:0000313" key="4">
    <source>
        <dbReference type="Proteomes" id="UP000012065"/>
    </source>
</evidence>
<dbReference type="AlphaFoldDB" id="M5CHM3"/>
<accession>M5CHM3</accession>
<dbReference type="SUPFAM" id="SSF53098">
    <property type="entry name" value="Ribonuclease H-like"/>
    <property type="match status" value="1"/>
</dbReference>
<feature type="region of interest" description="Disordered" evidence="1">
    <location>
        <begin position="58"/>
        <end position="78"/>
    </location>
</feature>
<dbReference type="GO" id="GO:0046983">
    <property type="term" value="F:protein dimerization activity"/>
    <property type="evidence" value="ECO:0007669"/>
    <property type="project" value="InterPro"/>
</dbReference>
<dbReference type="Proteomes" id="UP000012065">
    <property type="component" value="Unassembled WGS sequence"/>
</dbReference>
<evidence type="ECO:0000313" key="3">
    <source>
        <dbReference type="EMBL" id="CCO38117.1"/>
    </source>
</evidence>
<reference evidence="3 4" key="1">
    <citation type="journal article" date="2013" name="J. Biotechnol.">
        <title>Establishment and interpretation of the genome sequence of the phytopathogenic fungus Rhizoctonia solani AG1-IB isolate 7/3/14.</title>
        <authorList>
            <person name="Wibberg D.W."/>
            <person name="Jelonek L.J."/>
            <person name="Rupp O.R."/>
            <person name="Hennig M.H."/>
            <person name="Eikmeyer F.E."/>
            <person name="Goesmann A.G."/>
            <person name="Hartmann A.H."/>
            <person name="Borriss R.B."/>
            <person name="Grosch R.G."/>
            <person name="Puehler A.P."/>
            <person name="Schlueter A.S."/>
        </authorList>
    </citation>
    <scope>NUCLEOTIDE SEQUENCE [LARGE SCALE GENOMIC DNA]</scope>
    <source>
        <strain evidence="4">AG1-IB / isolate 7/3/14</strain>
    </source>
</reference>
<feature type="domain" description="HAT C-terminal dimerisation" evidence="2">
    <location>
        <begin position="124"/>
        <end position="175"/>
    </location>
</feature>
<dbReference type="HOGENOM" id="CLU_009123_4_7_1"/>
<name>M5CHM3_THACB</name>
<proteinExistence type="predicted"/>
<comment type="caution">
    <text evidence="3">The sequence shown here is derived from an EMBL/GenBank/DDBJ whole genome shotgun (WGS) entry which is preliminary data.</text>
</comment>
<dbReference type="InterPro" id="IPR012337">
    <property type="entry name" value="RNaseH-like_sf"/>
</dbReference>
<feature type="compositionally biased region" description="Low complexity" evidence="1">
    <location>
        <begin position="60"/>
        <end position="76"/>
    </location>
</feature>
<gene>
    <name evidence="3" type="ORF">BN14_12282</name>
</gene>
<evidence type="ECO:0000259" key="2">
    <source>
        <dbReference type="Pfam" id="PF05699"/>
    </source>
</evidence>
<protein>
    <recommendedName>
        <fullName evidence="2">HAT C-terminal dimerisation domain-containing protein</fullName>
    </recommendedName>
</protein>
<dbReference type="Pfam" id="PF05699">
    <property type="entry name" value="Dimer_Tnp_hAT"/>
    <property type="match status" value="1"/>
</dbReference>
<evidence type="ECO:0000256" key="1">
    <source>
        <dbReference type="SAM" id="MobiDB-lite"/>
    </source>
</evidence>